<organism evidence="2">
    <name type="scientific">Physcomitrium patens</name>
    <name type="common">Spreading-leaved earth moss</name>
    <name type="synonym">Physcomitrella patens</name>
    <dbReference type="NCBI Taxonomy" id="3218"/>
    <lineage>
        <taxon>Eukaryota</taxon>
        <taxon>Viridiplantae</taxon>
        <taxon>Streptophyta</taxon>
        <taxon>Embryophyta</taxon>
        <taxon>Bryophyta</taxon>
        <taxon>Bryophytina</taxon>
        <taxon>Bryopsida</taxon>
        <taxon>Funariidae</taxon>
        <taxon>Funariales</taxon>
        <taxon>Funariaceae</taxon>
        <taxon>Physcomitrium</taxon>
    </lineage>
</organism>
<dbReference type="Gramene" id="Pp3c7_25788V3.1">
    <property type="protein sequence ID" value="PAC:32924708.CDS.1"/>
    <property type="gene ID" value="Pp3c7_25788"/>
</dbReference>
<protein>
    <submittedName>
        <fullName evidence="2 3">Uncharacterized protein</fullName>
    </submittedName>
</protein>
<reference evidence="2 4" key="1">
    <citation type="journal article" date="2008" name="Science">
        <title>The Physcomitrella genome reveals evolutionary insights into the conquest of land by plants.</title>
        <authorList>
            <person name="Rensing S."/>
            <person name="Lang D."/>
            <person name="Zimmer A."/>
            <person name="Terry A."/>
            <person name="Salamov A."/>
            <person name="Shapiro H."/>
            <person name="Nishiyama T."/>
            <person name="Perroud P.-F."/>
            <person name="Lindquist E."/>
            <person name="Kamisugi Y."/>
            <person name="Tanahashi T."/>
            <person name="Sakakibara K."/>
            <person name="Fujita T."/>
            <person name="Oishi K."/>
            <person name="Shin-I T."/>
            <person name="Kuroki Y."/>
            <person name="Toyoda A."/>
            <person name="Suzuki Y."/>
            <person name="Hashimoto A."/>
            <person name="Yamaguchi K."/>
            <person name="Sugano A."/>
            <person name="Kohara Y."/>
            <person name="Fujiyama A."/>
            <person name="Anterola A."/>
            <person name="Aoki S."/>
            <person name="Ashton N."/>
            <person name="Barbazuk W.B."/>
            <person name="Barker E."/>
            <person name="Bennetzen J."/>
            <person name="Bezanilla M."/>
            <person name="Blankenship R."/>
            <person name="Cho S.H."/>
            <person name="Dutcher S."/>
            <person name="Estelle M."/>
            <person name="Fawcett J.A."/>
            <person name="Gundlach H."/>
            <person name="Hanada K."/>
            <person name="Heyl A."/>
            <person name="Hicks K.A."/>
            <person name="Hugh J."/>
            <person name="Lohr M."/>
            <person name="Mayer K."/>
            <person name="Melkozernov A."/>
            <person name="Murata T."/>
            <person name="Nelson D."/>
            <person name="Pils B."/>
            <person name="Prigge M."/>
            <person name="Reiss B."/>
            <person name="Renner T."/>
            <person name="Rombauts S."/>
            <person name="Rushton P."/>
            <person name="Sanderfoot A."/>
            <person name="Schween G."/>
            <person name="Shiu S.-H."/>
            <person name="Stueber K."/>
            <person name="Theodoulou F.L."/>
            <person name="Tu H."/>
            <person name="Van de Peer Y."/>
            <person name="Verrier P.J."/>
            <person name="Waters E."/>
            <person name="Wood A."/>
            <person name="Yang L."/>
            <person name="Cove D."/>
            <person name="Cuming A."/>
            <person name="Hasebe M."/>
            <person name="Lucas S."/>
            <person name="Mishler D.B."/>
            <person name="Reski R."/>
            <person name="Grigoriev I."/>
            <person name="Quatrano R.S."/>
            <person name="Boore J.L."/>
        </authorList>
    </citation>
    <scope>NUCLEOTIDE SEQUENCE [LARGE SCALE GENOMIC DNA]</scope>
    <source>
        <strain evidence="3 4">cv. Gransden 2004</strain>
    </source>
</reference>
<accession>A0A2K1KD34</accession>
<sequence>MPNPSPIETTPNSNHVTTHRSQPLKHLANARNSIQRISTGCHTVRQNAEFSFNKITPLTDTAMFRYCHNLSLSYSFQHSLTAKIYSRCKTQCSDQLNYHERPPPAILIRR</sequence>
<reference evidence="3" key="3">
    <citation type="submission" date="2020-12" db="UniProtKB">
        <authorList>
            <consortium name="EnsemblPlants"/>
        </authorList>
    </citation>
    <scope>IDENTIFICATION</scope>
</reference>
<evidence type="ECO:0000313" key="4">
    <source>
        <dbReference type="Proteomes" id="UP000006727"/>
    </source>
</evidence>
<evidence type="ECO:0000313" key="3">
    <source>
        <dbReference type="EnsemblPlants" id="PAC:32924708.CDS.1"/>
    </source>
</evidence>
<reference evidence="2 4" key="2">
    <citation type="journal article" date="2018" name="Plant J.">
        <title>The Physcomitrella patens chromosome-scale assembly reveals moss genome structure and evolution.</title>
        <authorList>
            <person name="Lang D."/>
            <person name="Ullrich K.K."/>
            <person name="Murat F."/>
            <person name="Fuchs J."/>
            <person name="Jenkins J."/>
            <person name="Haas F.B."/>
            <person name="Piednoel M."/>
            <person name="Gundlach H."/>
            <person name="Van Bel M."/>
            <person name="Meyberg R."/>
            <person name="Vives C."/>
            <person name="Morata J."/>
            <person name="Symeonidi A."/>
            <person name="Hiss M."/>
            <person name="Muchero W."/>
            <person name="Kamisugi Y."/>
            <person name="Saleh O."/>
            <person name="Blanc G."/>
            <person name="Decker E.L."/>
            <person name="van Gessel N."/>
            <person name="Grimwood J."/>
            <person name="Hayes R.D."/>
            <person name="Graham S.W."/>
            <person name="Gunter L.E."/>
            <person name="McDaniel S.F."/>
            <person name="Hoernstein S.N.W."/>
            <person name="Larsson A."/>
            <person name="Li F.W."/>
            <person name="Perroud P.F."/>
            <person name="Phillips J."/>
            <person name="Ranjan P."/>
            <person name="Rokshar D.S."/>
            <person name="Rothfels C.J."/>
            <person name="Schneider L."/>
            <person name="Shu S."/>
            <person name="Stevenson D.W."/>
            <person name="Thummler F."/>
            <person name="Tillich M."/>
            <person name="Villarreal Aguilar J.C."/>
            <person name="Widiez T."/>
            <person name="Wong G.K."/>
            <person name="Wymore A."/>
            <person name="Zhang Y."/>
            <person name="Zimmer A.D."/>
            <person name="Quatrano R.S."/>
            <person name="Mayer K.F.X."/>
            <person name="Goodstein D."/>
            <person name="Casacuberta J.M."/>
            <person name="Vandepoele K."/>
            <person name="Reski R."/>
            <person name="Cuming A.C."/>
            <person name="Tuskan G.A."/>
            <person name="Maumus F."/>
            <person name="Salse J."/>
            <person name="Schmutz J."/>
            <person name="Rensing S.A."/>
        </authorList>
    </citation>
    <scope>NUCLEOTIDE SEQUENCE [LARGE SCALE GENOMIC DNA]</scope>
    <source>
        <strain evidence="3 4">cv. Gransden 2004</strain>
    </source>
</reference>
<dbReference type="AlphaFoldDB" id="A0A2K1KD34"/>
<dbReference type="Proteomes" id="UP000006727">
    <property type="component" value="Chromosome 7"/>
</dbReference>
<evidence type="ECO:0000313" key="2">
    <source>
        <dbReference type="EMBL" id="PNR51692.1"/>
    </source>
</evidence>
<dbReference type="EMBL" id="ABEU02000007">
    <property type="protein sequence ID" value="PNR51692.1"/>
    <property type="molecule type" value="Genomic_DNA"/>
</dbReference>
<dbReference type="InParanoid" id="A0A2K1KD34"/>
<name>A0A2K1KD34_PHYPA</name>
<feature type="region of interest" description="Disordered" evidence="1">
    <location>
        <begin position="1"/>
        <end position="23"/>
    </location>
</feature>
<gene>
    <name evidence="2" type="ORF">PHYPA_010880</name>
</gene>
<evidence type="ECO:0000256" key="1">
    <source>
        <dbReference type="SAM" id="MobiDB-lite"/>
    </source>
</evidence>
<dbReference type="EnsemblPlants" id="Pp3c7_25788V3.1">
    <property type="protein sequence ID" value="PAC:32924708.CDS.1"/>
    <property type="gene ID" value="Pp3c7_25788"/>
</dbReference>
<feature type="compositionally biased region" description="Polar residues" evidence="1">
    <location>
        <begin position="1"/>
        <end position="21"/>
    </location>
</feature>
<proteinExistence type="predicted"/>
<keyword evidence="4" id="KW-1185">Reference proteome</keyword>